<evidence type="ECO:0000256" key="6">
    <source>
        <dbReference type="ARBA" id="ARBA00014679"/>
    </source>
</evidence>
<evidence type="ECO:0000256" key="13">
    <source>
        <dbReference type="ARBA" id="ARBA00033392"/>
    </source>
</evidence>
<evidence type="ECO:0000256" key="3">
    <source>
        <dbReference type="ARBA" id="ARBA00007630"/>
    </source>
</evidence>
<evidence type="ECO:0000256" key="2">
    <source>
        <dbReference type="ARBA" id="ARBA00004496"/>
    </source>
</evidence>
<keyword evidence="8" id="KW-0489">Methyltransferase</keyword>
<keyword evidence="7" id="KW-0963">Cytoplasm</keyword>
<dbReference type="Gene3D" id="3.40.1280.10">
    <property type="match status" value="1"/>
</dbReference>
<dbReference type="EMBL" id="UINC01051815">
    <property type="protein sequence ID" value="SVB66423.1"/>
    <property type="molecule type" value="Genomic_DNA"/>
</dbReference>
<protein>
    <recommendedName>
        <fullName evidence="6">tRNA (guanine-N(1)-)-methyltransferase</fullName>
        <ecNumber evidence="5">2.1.1.228</ecNumber>
    </recommendedName>
    <alternativeName>
        <fullName evidence="12">M1G-methyltransferase</fullName>
    </alternativeName>
    <alternativeName>
        <fullName evidence="13">tRNA [GM37] methyltransferase</fullName>
    </alternativeName>
</protein>
<evidence type="ECO:0000256" key="12">
    <source>
        <dbReference type="ARBA" id="ARBA00029736"/>
    </source>
</evidence>
<keyword evidence="10" id="KW-0949">S-adenosyl-L-methionine</keyword>
<sequence>MRNFTKGKYRQVDDEPYGGGDGMVMMAEPFFKAIDHTVSLWNEFDDLHIVYPTPQGELWSQKTAREFSLRGNVIFLCGHYKGIDERVIEKYVTHEFSLGDYIISGGELSSMVMLDSIIRMVPGVLNSYESALSDSFMNGLLDTPYYTRPRVIDGVKVPEVLLNGNHKQIDTWREEKREKRTAARRKDLWEKYNSLRSNGEKNE</sequence>
<organism evidence="16">
    <name type="scientific">marine metagenome</name>
    <dbReference type="NCBI Taxonomy" id="408172"/>
    <lineage>
        <taxon>unclassified sequences</taxon>
        <taxon>metagenomes</taxon>
        <taxon>ecological metagenomes</taxon>
    </lineage>
</organism>
<evidence type="ECO:0000256" key="11">
    <source>
        <dbReference type="ARBA" id="ARBA00022694"/>
    </source>
</evidence>
<dbReference type="InterPro" id="IPR023148">
    <property type="entry name" value="tRNA_m1G_MeTrfase_C_sf"/>
</dbReference>
<name>A0A382FVY5_9ZZZZ</name>
<dbReference type="Pfam" id="PF01746">
    <property type="entry name" value="tRNA_m1G_MT"/>
    <property type="match status" value="1"/>
</dbReference>
<dbReference type="HAMAP" id="MF_00605">
    <property type="entry name" value="TrmD"/>
    <property type="match status" value="1"/>
</dbReference>
<dbReference type="EC" id="2.1.1.228" evidence="5"/>
<dbReference type="GO" id="GO:0005829">
    <property type="term" value="C:cytosol"/>
    <property type="evidence" value="ECO:0007669"/>
    <property type="project" value="TreeGrafter"/>
</dbReference>
<comment type="catalytic activity">
    <reaction evidence="14">
        <text>guanosine(37) in tRNA + S-adenosyl-L-methionine = N(1)-methylguanosine(37) in tRNA + S-adenosyl-L-homocysteine + H(+)</text>
        <dbReference type="Rhea" id="RHEA:36899"/>
        <dbReference type="Rhea" id="RHEA-COMP:10145"/>
        <dbReference type="Rhea" id="RHEA-COMP:10147"/>
        <dbReference type="ChEBI" id="CHEBI:15378"/>
        <dbReference type="ChEBI" id="CHEBI:57856"/>
        <dbReference type="ChEBI" id="CHEBI:59789"/>
        <dbReference type="ChEBI" id="CHEBI:73542"/>
        <dbReference type="ChEBI" id="CHEBI:74269"/>
        <dbReference type="EC" id="2.1.1.228"/>
    </reaction>
</comment>
<evidence type="ECO:0000259" key="15">
    <source>
        <dbReference type="Pfam" id="PF01746"/>
    </source>
</evidence>
<evidence type="ECO:0000256" key="9">
    <source>
        <dbReference type="ARBA" id="ARBA00022679"/>
    </source>
</evidence>
<keyword evidence="11" id="KW-0819">tRNA processing</keyword>
<keyword evidence="9" id="KW-0808">Transferase</keyword>
<comment type="subcellular location">
    <subcellularLocation>
        <location evidence="2">Cytoplasm</location>
    </subcellularLocation>
</comment>
<dbReference type="NCBIfam" id="TIGR00088">
    <property type="entry name" value="trmD"/>
    <property type="match status" value="1"/>
</dbReference>
<comment type="subunit">
    <text evidence="4">Homodimer.</text>
</comment>
<dbReference type="PANTHER" id="PTHR46417:SF1">
    <property type="entry name" value="TRNA (GUANINE-N(1)-)-METHYLTRANSFERASE"/>
    <property type="match status" value="1"/>
</dbReference>
<evidence type="ECO:0000256" key="4">
    <source>
        <dbReference type="ARBA" id="ARBA00011738"/>
    </source>
</evidence>
<evidence type="ECO:0000313" key="16">
    <source>
        <dbReference type="EMBL" id="SVB66423.1"/>
    </source>
</evidence>
<dbReference type="InterPro" id="IPR016009">
    <property type="entry name" value="tRNA_MeTrfase_TRMD/TRM10"/>
</dbReference>
<evidence type="ECO:0000256" key="7">
    <source>
        <dbReference type="ARBA" id="ARBA00022490"/>
    </source>
</evidence>
<comment type="similarity">
    <text evidence="3">Belongs to the RNA methyltransferase TrmD family.</text>
</comment>
<dbReference type="GO" id="GO:0052906">
    <property type="term" value="F:tRNA (guanine(37)-N1)-methyltransferase activity"/>
    <property type="evidence" value="ECO:0007669"/>
    <property type="project" value="UniProtKB-EC"/>
</dbReference>
<dbReference type="NCBIfam" id="NF000648">
    <property type="entry name" value="PRK00026.1"/>
    <property type="match status" value="1"/>
</dbReference>
<dbReference type="InterPro" id="IPR029026">
    <property type="entry name" value="tRNA_m1G_MTases_N"/>
</dbReference>
<dbReference type="SUPFAM" id="SSF75217">
    <property type="entry name" value="alpha/beta knot"/>
    <property type="match status" value="1"/>
</dbReference>
<reference evidence="16" key="1">
    <citation type="submission" date="2018-05" db="EMBL/GenBank/DDBJ databases">
        <authorList>
            <person name="Lanie J.A."/>
            <person name="Ng W.-L."/>
            <person name="Kazmierczak K.M."/>
            <person name="Andrzejewski T.M."/>
            <person name="Davidsen T.M."/>
            <person name="Wayne K.J."/>
            <person name="Tettelin H."/>
            <person name="Glass J.I."/>
            <person name="Rusch D."/>
            <person name="Podicherti R."/>
            <person name="Tsui H.-C.T."/>
            <person name="Winkler M.E."/>
        </authorList>
    </citation>
    <scope>NUCLEOTIDE SEQUENCE</scope>
</reference>
<dbReference type="PANTHER" id="PTHR46417">
    <property type="entry name" value="TRNA (GUANINE-N(1)-)-METHYLTRANSFERASE"/>
    <property type="match status" value="1"/>
</dbReference>
<dbReference type="InterPro" id="IPR002649">
    <property type="entry name" value="tRNA_m1G_MeTrfase_TrmD"/>
</dbReference>
<dbReference type="Gene3D" id="1.10.1270.20">
    <property type="entry name" value="tRNA(m1g37)methyltransferase, domain 2"/>
    <property type="match status" value="1"/>
</dbReference>
<proteinExistence type="inferred from homology"/>
<evidence type="ECO:0000256" key="1">
    <source>
        <dbReference type="ARBA" id="ARBA00002634"/>
    </source>
</evidence>
<dbReference type="PIRSF" id="PIRSF000386">
    <property type="entry name" value="tRNA_mtase"/>
    <property type="match status" value="1"/>
</dbReference>
<accession>A0A382FVY5</accession>
<dbReference type="AlphaFoldDB" id="A0A382FVY5"/>
<evidence type="ECO:0000256" key="14">
    <source>
        <dbReference type="ARBA" id="ARBA00047783"/>
    </source>
</evidence>
<gene>
    <name evidence="16" type="ORF">METZ01_LOCUS219277</name>
</gene>
<evidence type="ECO:0000256" key="8">
    <source>
        <dbReference type="ARBA" id="ARBA00022603"/>
    </source>
</evidence>
<dbReference type="GO" id="GO:0002939">
    <property type="term" value="P:tRNA N1-guanine methylation"/>
    <property type="evidence" value="ECO:0007669"/>
    <property type="project" value="TreeGrafter"/>
</dbReference>
<evidence type="ECO:0000256" key="10">
    <source>
        <dbReference type="ARBA" id="ARBA00022691"/>
    </source>
</evidence>
<feature type="domain" description="tRNA methyltransferase TRMD/TRM10-type" evidence="15">
    <location>
        <begin position="1"/>
        <end position="191"/>
    </location>
</feature>
<comment type="function">
    <text evidence="1">Specifically methylates guanosine-37 in various tRNAs.</text>
</comment>
<evidence type="ECO:0000256" key="5">
    <source>
        <dbReference type="ARBA" id="ARBA00012807"/>
    </source>
</evidence>
<dbReference type="InterPro" id="IPR029028">
    <property type="entry name" value="Alpha/beta_knot_MTases"/>
</dbReference>